<dbReference type="Proteomes" id="UP000198662">
    <property type="component" value="Unassembled WGS sequence"/>
</dbReference>
<protein>
    <recommendedName>
        <fullName evidence="3">PE family protein</fullName>
    </recommendedName>
</protein>
<dbReference type="OrthoDB" id="5189536at2"/>
<sequence>MPEIEPQVLRDLVDGIVADVAPKMEEAMPIIPEIRELDQMLMVSVHPTLASAHILASGYMIEMIQGAAECFNALNTALTETAQSWEDSDGAAAQSFK</sequence>
<proteinExistence type="predicted"/>
<dbReference type="STRING" id="380244.SAMN05216298_1815"/>
<dbReference type="AlphaFoldDB" id="A0A1G9FIF9"/>
<evidence type="ECO:0000313" key="2">
    <source>
        <dbReference type="Proteomes" id="UP000198662"/>
    </source>
</evidence>
<name>A0A1G9FIF9_9ACTN</name>
<dbReference type="EMBL" id="FNGF01000002">
    <property type="protein sequence ID" value="SDK88169.1"/>
    <property type="molecule type" value="Genomic_DNA"/>
</dbReference>
<evidence type="ECO:0000313" key="1">
    <source>
        <dbReference type="EMBL" id="SDK88169.1"/>
    </source>
</evidence>
<evidence type="ECO:0008006" key="3">
    <source>
        <dbReference type="Google" id="ProtNLM"/>
    </source>
</evidence>
<keyword evidence="2" id="KW-1185">Reference proteome</keyword>
<accession>A0A1G9FIF9</accession>
<reference evidence="2" key="1">
    <citation type="submission" date="2016-10" db="EMBL/GenBank/DDBJ databases">
        <authorList>
            <person name="Varghese N."/>
            <person name="Submissions S."/>
        </authorList>
    </citation>
    <scope>NUCLEOTIDE SEQUENCE [LARGE SCALE GENOMIC DNA]</scope>
    <source>
        <strain evidence="2">CGMCC 4.3147</strain>
    </source>
</reference>
<dbReference type="RefSeq" id="WP_091046390.1">
    <property type="nucleotide sequence ID" value="NZ_FNGF01000002.1"/>
</dbReference>
<organism evidence="1 2">
    <name type="scientific">Glycomyces sambucus</name>
    <dbReference type="NCBI Taxonomy" id="380244"/>
    <lineage>
        <taxon>Bacteria</taxon>
        <taxon>Bacillati</taxon>
        <taxon>Actinomycetota</taxon>
        <taxon>Actinomycetes</taxon>
        <taxon>Glycomycetales</taxon>
        <taxon>Glycomycetaceae</taxon>
        <taxon>Glycomyces</taxon>
    </lineage>
</organism>
<gene>
    <name evidence="1" type="ORF">SAMN05216298_1815</name>
</gene>